<evidence type="ECO:0000313" key="2">
    <source>
        <dbReference type="Proteomes" id="UP000245626"/>
    </source>
</evidence>
<protein>
    <submittedName>
        <fullName evidence="1">Uncharacterized protein</fullName>
    </submittedName>
</protein>
<sequence length="305" mass="34524">MPICTIQLVKLSSEKVAVGSRKGERIRRFLEELYRNEEGIFKQLVIASEVNEPIIRAEKVDGSVLNGTEWDLFLLFSPELVASNQVERFSEKVYQLKVGIPSKILQGYRSRSEVLRKEAREGKPLFSGVDLEDDRWGKGEWLGDDRVSSNPNDSTQKLQISPRLVRFGKGLISKGPPYDGPVSMLNLMSFNPGQQAKESYHKYGREFVKVAGKRGGEAKLVGVVVPPQQQQQPSTDQHQAHLGWDELSFVHYPSIKHFIDMSADEEYQRINRVYRLGALKDTTLICTTEIDLSVFSPNRVSSSRL</sequence>
<keyword evidence="2" id="KW-1185">Reference proteome</keyword>
<evidence type="ECO:0000313" key="1">
    <source>
        <dbReference type="EMBL" id="PWN53376.1"/>
    </source>
</evidence>
<organism evidence="1 2">
    <name type="scientific">Violaceomyces palustris</name>
    <dbReference type="NCBI Taxonomy" id="1673888"/>
    <lineage>
        <taxon>Eukaryota</taxon>
        <taxon>Fungi</taxon>
        <taxon>Dikarya</taxon>
        <taxon>Basidiomycota</taxon>
        <taxon>Ustilaginomycotina</taxon>
        <taxon>Ustilaginomycetes</taxon>
        <taxon>Violaceomycetales</taxon>
        <taxon>Violaceomycetaceae</taxon>
        <taxon>Violaceomyces</taxon>
    </lineage>
</organism>
<proteinExistence type="predicted"/>
<gene>
    <name evidence="1" type="ORF">IE53DRAFT_377376</name>
</gene>
<dbReference type="Proteomes" id="UP000245626">
    <property type="component" value="Unassembled WGS sequence"/>
</dbReference>
<reference evidence="1 2" key="1">
    <citation type="journal article" date="2018" name="Mol. Biol. Evol.">
        <title>Broad Genomic Sampling Reveals a Smut Pathogenic Ancestry of the Fungal Clade Ustilaginomycotina.</title>
        <authorList>
            <person name="Kijpornyongpan T."/>
            <person name="Mondo S.J."/>
            <person name="Barry K."/>
            <person name="Sandor L."/>
            <person name="Lee J."/>
            <person name="Lipzen A."/>
            <person name="Pangilinan J."/>
            <person name="LaButti K."/>
            <person name="Hainaut M."/>
            <person name="Henrissat B."/>
            <person name="Grigoriev I.V."/>
            <person name="Spatafora J.W."/>
            <person name="Aime M.C."/>
        </authorList>
    </citation>
    <scope>NUCLEOTIDE SEQUENCE [LARGE SCALE GENOMIC DNA]</scope>
    <source>
        <strain evidence="1 2">SA 807</strain>
    </source>
</reference>
<dbReference type="EMBL" id="KZ819728">
    <property type="protein sequence ID" value="PWN53376.1"/>
    <property type="molecule type" value="Genomic_DNA"/>
</dbReference>
<accession>A0ACD0P5Q3</accession>
<name>A0ACD0P5Q3_9BASI</name>